<dbReference type="Pfam" id="PF13719">
    <property type="entry name" value="Zn_ribbon_5"/>
    <property type="match status" value="1"/>
</dbReference>
<dbReference type="InterPro" id="IPR021834">
    <property type="entry name" value="DUF3426"/>
</dbReference>
<feature type="region of interest" description="Disordered" evidence="1">
    <location>
        <begin position="137"/>
        <end position="238"/>
    </location>
</feature>
<evidence type="ECO:0000259" key="3">
    <source>
        <dbReference type="Pfam" id="PF13719"/>
    </source>
</evidence>
<keyword evidence="2" id="KW-1133">Transmembrane helix</keyword>
<keyword evidence="2" id="KW-0472">Membrane</keyword>
<reference evidence="5" key="1">
    <citation type="journal article" date="2019" name="Int. J. Syst. Evol. Microbiol.">
        <title>The Global Catalogue of Microorganisms (GCM) 10K type strain sequencing project: providing services to taxonomists for standard genome sequencing and annotation.</title>
        <authorList>
            <consortium name="The Broad Institute Genomics Platform"/>
            <consortium name="The Broad Institute Genome Sequencing Center for Infectious Disease"/>
            <person name="Wu L."/>
            <person name="Ma J."/>
        </authorList>
    </citation>
    <scope>NUCLEOTIDE SEQUENCE [LARGE SCALE GENOMIC DNA]</scope>
    <source>
        <strain evidence="5">CECT 7297</strain>
    </source>
</reference>
<dbReference type="InterPro" id="IPR011723">
    <property type="entry name" value="Znf/thioredoxin_put"/>
</dbReference>
<dbReference type="Proteomes" id="UP001595798">
    <property type="component" value="Unassembled WGS sequence"/>
</dbReference>
<organism evidence="4 5">
    <name type="scientific">Marinobacter lacisalsi</name>
    <dbReference type="NCBI Taxonomy" id="475979"/>
    <lineage>
        <taxon>Bacteria</taxon>
        <taxon>Pseudomonadati</taxon>
        <taxon>Pseudomonadota</taxon>
        <taxon>Gammaproteobacteria</taxon>
        <taxon>Pseudomonadales</taxon>
        <taxon>Marinobacteraceae</taxon>
        <taxon>Marinobacter</taxon>
    </lineage>
</organism>
<evidence type="ECO:0000313" key="4">
    <source>
        <dbReference type="EMBL" id="MFC4260633.1"/>
    </source>
</evidence>
<name>A0ABV8QLP3_9GAMM</name>
<accession>A0ABV8QLP3</accession>
<comment type="caution">
    <text evidence="4">The sequence shown here is derived from an EMBL/GenBank/DDBJ whole genome shotgun (WGS) entry which is preliminary data.</text>
</comment>
<evidence type="ECO:0000256" key="1">
    <source>
        <dbReference type="SAM" id="MobiDB-lite"/>
    </source>
</evidence>
<evidence type="ECO:0000313" key="5">
    <source>
        <dbReference type="Proteomes" id="UP001595798"/>
    </source>
</evidence>
<feature type="domain" description="Zinc finger/thioredoxin putative" evidence="3">
    <location>
        <begin position="7"/>
        <end position="43"/>
    </location>
</feature>
<feature type="compositionally biased region" description="Acidic residues" evidence="1">
    <location>
        <begin position="70"/>
        <end position="85"/>
    </location>
</feature>
<dbReference type="EMBL" id="JBHSDI010000059">
    <property type="protein sequence ID" value="MFC4260633.1"/>
    <property type="molecule type" value="Genomic_DNA"/>
</dbReference>
<dbReference type="NCBIfam" id="TIGR02098">
    <property type="entry name" value="MJ0042_CXXC"/>
    <property type="match status" value="1"/>
</dbReference>
<proteinExistence type="predicted"/>
<feature type="compositionally biased region" description="Low complexity" evidence="1">
    <location>
        <begin position="161"/>
        <end position="170"/>
    </location>
</feature>
<sequence>MADTSSLLTRCPHCDTRFRVTDEQLSVANGKVRCGHCMEVFDARSHADADKENGSAAAGGDAYESFSASDPEDDLIFQDNPEEDAAEGHYAGQKTGFSDDELSESFLGAGTRADSSGMVDDDDDMNDVDESWAEAMLQEEFPDTPARTDADRRSSSRAEAPEPAASSRPETSPPHASPDPERPTPEPARNTPPQSPEDPELTEITAAPPPDETLSGPARQQDRVTGGTFPPLDDLSPYEQLSREPVAVQSRGGNGVRRSLWTLVILALIAGLVSQVAWFQFDRLSAIPELRPWYEKACEYAGCQLEPLVAMDRIQSRKLVVRTDPENRSALLVDAVIINQAEFEQPFPSIALTFSNLNGDVIAQSIFPPEDYLAGEADNLSAMPPGTPVRIAISIRDPGRDAVNYNLRFVNRRDGS</sequence>
<gene>
    <name evidence="4" type="ORF">ACFOZ5_16580</name>
</gene>
<keyword evidence="2" id="KW-0812">Transmembrane</keyword>
<feature type="compositionally biased region" description="Basic and acidic residues" evidence="1">
    <location>
        <begin position="146"/>
        <end position="160"/>
    </location>
</feature>
<evidence type="ECO:0000256" key="2">
    <source>
        <dbReference type="SAM" id="Phobius"/>
    </source>
</evidence>
<dbReference type="Pfam" id="PF11906">
    <property type="entry name" value="DUF3426"/>
    <property type="match status" value="1"/>
</dbReference>
<dbReference type="RefSeq" id="WP_379889341.1">
    <property type="nucleotide sequence ID" value="NZ_JBHSDI010000059.1"/>
</dbReference>
<protein>
    <submittedName>
        <fullName evidence="4">DUF3426 domain-containing protein</fullName>
    </submittedName>
</protein>
<keyword evidence="5" id="KW-1185">Reference proteome</keyword>
<feature type="region of interest" description="Disordered" evidence="1">
    <location>
        <begin position="49"/>
        <end position="101"/>
    </location>
</feature>
<feature type="transmembrane region" description="Helical" evidence="2">
    <location>
        <begin position="260"/>
        <end position="281"/>
    </location>
</feature>